<evidence type="ECO:0000313" key="3">
    <source>
        <dbReference type="Proteomes" id="UP000320055"/>
    </source>
</evidence>
<name>A0A563W4F9_9CYAN</name>
<protein>
    <submittedName>
        <fullName evidence="2">Uncharacterized protein</fullName>
    </submittedName>
</protein>
<proteinExistence type="predicted"/>
<keyword evidence="3" id="KW-1185">Reference proteome</keyword>
<dbReference type="AlphaFoldDB" id="A0A563W4F9"/>
<dbReference type="Proteomes" id="UP000320055">
    <property type="component" value="Unassembled WGS sequence"/>
</dbReference>
<dbReference type="RefSeq" id="WP_144867900.1">
    <property type="nucleotide sequence ID" value="NZ_LR213839.1"/>
</dbReference>
<dbReference type="EMBL" id="CAACVJ010000689">
    <property type="protein sequence ID" value="VEP18555.1"/>
    <property type="molecule type" value="Genomic_DNA"/>
</dbReference>
<feature type="region of interest" description="Disordered" evidence="1">
    <location>
        <begin position="1"/>
        <end position="53"/>
    </location>
</feature>
<feature type="compositionally biased region" description="Basic and acidic residues" evidence="1">
    <location>
        <begin position="28"/>
        <end position="42"/>
    </location>
</feature>
<sequence length="68" mass="7714">MKSKKPHQFNDVSHNVSQEFIDESIANAEERRKQAPKEKTSLSEEQLEDIRGGQPFLITGGIMITDLD</sequence>
<accession>A0A563W4F9</accession>
<evidence type="ECO:0000313" key="2">
    <source>
        <dbReference type="EMBL" id="VEP18555.1"/>
    </source>
</evidence>
<reference evidence="2 3" key="1">
    <citation type="submission" date="2019-01" db="EMBL/GenBank/DDBJ databases">
        <authorList>
            <person name="Brito A."/>
        </authorList>
    </citation>
    <scope>NUCLEOTIDE SEQUENCE [LARGE SCALE GENOMIC DNA]</scope>
    <source>
        <strain evidence="2">1</strain>
    </source>
</reference>
<organism evidence="2 3">
    <name type="scientific">Hyella patelloides LEGE 07179</name>
    <dbReference type="NCBI Taxonomy" id="945734"/>
    <lineage>
        <taxon>Bacteria</taxon>
        <taxon>Bacillati</taxon>
        <taxon>Cyanobacteriota</taxon>
        <taxon>Cyanophyceae</taxon>
        <taxon>Pleurocapsales</taxon>
        <taxon>Hyellaceae</taxon>
        <taxon>Hyella</taxon>
    </lineage>
</organism>
<evidence type="ECO:0000256" key="1">
    <source>
        <dbReference type="SAM" id="MobiDB-lite"/>
    </source>
</evidence>
<gene>
    <name evidence="2" type="ORF">H1P_810017</name>
</gene>